<dbReference type="InterPro" id="IPR025329">
    <property type="entry name" value="DUF4235"/>
</dbReference>
<dbReference type="EMBL" id="CP062789">
    <property type="protein sequence ID" value="QOK22391.1"/>
    <property type="molecule type" value="Genomic_DNA"/>
</dbReference>
<proteinExistence type="predicted"/>
<organism evidence="2 3">
    <name type="scientific">Janibacter indicus</name>
    <dbReference type="NCBI Taxonomy" id="857417"/>
    <lineage>
        <taxon>Bacteria</taxon>
        <taxon>Bacillati</taxon>
        <taxon>Actinomycetota</taxon>
        <taxon>Actinomycetes</taxon>
        <taxon>Micrococcales</taxon>
        <taxon>Intrasporangiaceae</taxon>
        <taxon>Janibacter</taxon>
    </lineage>
</organism>
<protein>
    <submittedName>
        <fullName evidence="2">DUF4235 domain-containing protein</fullName>
    </submittedName>
</protein>
<keyword evidence="1" id="KW-0812">Transmembrane</keyword>
<keyword evidence="1" id="KW-0472">Membrane</keyword>
<dbReference type="Pfam" id="PF14019">
    <property type="entry name" value="DUF4235"/>
    <property type="match status" value="1"/>
</dbReference>
<dbReference type="RefSeq" id="WP_192910903.1">
    <property type="nucleotide sequence ID" value="NZ_CP062789.1"/>
</dbReference>
<gene>
    <name evidence="2" type="ORF">IGS73_15095</name>
</gene>
<name>A0A7L9IYD8_9MICO</name>
<keyword evidence="1" id="KW-1133">Transmembrane helix</keyword>
<evidence type="ECO:0000313" key="2">
    <source>
        <dbReference type="EMBL" id="QOK22391.1"/>
    </source>
</evidence>
<reference evidence="2 3" key="1">
    <citation type="submission" date="2020-10" db="EMBL/GenBank/DDBJ databases">
        <title>Janibacter indicus TT2 genome sequence.</title>
        <authorList>
            <person name="Lee K."/>
            <person name="Ganzorig M."/>
        </authorList>
    </citation>
    <scope>NUCLEOTIDE SEQUENCE [LARGE SCALE GENOMIC DNA]</scope>
    <source>
        <strain evidence="2 3">TT2</strain>
    </source>
</reference>
<sequence length="90" mass="9534">MSDKLWSLATTGAAIGGGIMAKKVIEKAWALLTDGTVPDNPENPEVNWGEAIAFALISGAVVQLARVMINHKSTQAYAKRKGRLPESVAT</sequence>
<evidence type="ECO:0000313" key="3">
    <source>
        <dbReference type="Proteomes" id="UP000593998"/>
    </source>
</evidence>
<accession>A0A7L9IYD8</accession>
<evidence type="ECO:0000256" key="1">
    <source>
        <dbReference type="SAM" id="Phobius"/>
    </source>
</evidence>
<feature type="transmembrane region" description="Helical" evidence="1">
    <location>
        <begin position="51"/>
        <end position="69"/>
    </location>
</feature>
<dbReference type="Proteomes" id="UP000593998">
    <property type="component" value="Chromosome"/>
</dbReference>
<dbReference type="AlphaFoldDB" id="A0A7L9IYD8"/>